<accession>A0A0S3B056</accession>
<dbReference type="EC" id="5.5.1.19" evidence="5"/>
<dbReference type="EMBL" id="KT124383">
    <property type="protein sequence ID" value="ALQ56932.1"/>
    <property type="molecule type" value="mRNA"/>
</dbReference>
<dbReference type="InterPro" id="IPR010108">
    <property type="entry name" value="Lycopene_cyclase_b/e"/>
</dbReference>
<feature type="region of interest" description="Disordered" evidence="4">
    <location>
        <begin position="9"/>
        <end position="29"/>
    </location>
</feature>
<dbReference type="GO" id="GO:0016705">
    <property type="term" value="F:oxidoreductase activity, acting on paired donors, with incorporation or reduction of molecular oxygen"/>
    <property type="evidence" value="ECO:0007669"/>
    <property type="project" value="InterPro"/>
</dbReference>
<dbReference type="AlphaFoldDB" id="A0A0S3B056"/>
<gene>
    <name evidence="5" type="primary">LCY-2</name>
</gene>
<dbReference type="GO" id="GO:0016860">
    <property type="term" value="F:intramolecular oxidoreductase activity"/>
    <property type="evidence" value="ECO:0007669"/>
    <property type="project" value="UniProtKB-ARBA"/>
</dbReference>
<evidence type="ECO:0000256" key="2">
    <source>
        <dbReference type="ARBA" id="ARBA00006599"/>
    </source>
</evidence>
<dbReference type="NCBIfam" id="TIGR01790">
    <property type="entry name" value="carotene-cycl"/>
    <property type="match status" value="1"/>
</dbReference>
<dbReference type="GO" id="GO:0016117">
    <property type="term" value="P:carotenoid biosynthetic process"/>
    <property type="evidence" value="ECO:0007669"/>
    <property type="project" value="InterPro"/>
</dbReference>
<dbReference type="SUPFAM" id="SSF51905">
    <property type="entry name" value="FAD/NAD(P)-binding domain"/>
    <property type="match status" value="1"/>
</dbReference>
<dbReference type="PANTHER" id="PTHR39757">
    <property type="match status" value="1"/>
</dbReference>
<dbReference type="InterPro" id="IPR036188">
    <property type="entry name" value="FAD/NAD-bd_sf"/>
</dbReference>
<evidence type="ECO:0000313" key="5">
    <source>
        <dbReference type="EMBL" id="ALQ56932.1"/>
    </source>
</evidence>
<protein>
    <submittedName>
        <fullName evidence="5">Chromoplast lycopene cyclase</fullName>
        <ecNumber evidence="5">5.5.1.19</ecNumber>
    </submittedName>
</protein>
<dbReference type="Pfam" id="PF05834">
    <property type="entry name" value="Lycopene_cycl"/>
    <property type="match status" value="1"/>
</dbReference>
<comment type="pathway">
    <text evidence="1">Carotenoid biosynthesis.</text>
</comment>
<comment type="similarity">
    <text evidence="2">Belongs to the lycopene cyclase family.</text>
</comment>
<reference evidence="5" key="1">
    <citation type="journal article" date="2015" name="Front. Plant Sci.">
        <title>Structural characterization of highly glucosylated crocins and regulation of their biosynthesis during flower development in Crocus.</title>
        <authorList>
            <person name="Ahrazem O."/>
            <person name="Rubio-Moraga A."/>
            <person name="Jimeno M.L."/>
            <person name="Gomez-Gomez L."/>
        </authorList>
    </citation>
    <scope>NUCLEOTIDE SEQUENCE</scope>
</reference>
<dbReference type="PANTHER" id="PTHR39757:SF9">
    <property type="entry name" value="CAPSANTHIN_CAPSORUBIN SYNTHASE, CHROMOPLAST PROTEIN"/>
    <property type="match status" value="1"/>
</dbReference>
<keyword evidence="3 5" id="KW-0413">Isomerase</keyword>
<organism evidence="5">
    <name type="scientific">Crocus ancyrensis</name>
    <dbReference type="NCBI Taxonomy" id="481016"/>
    <lineage>
        <taxon>Eukaryota</taxon>
        <taxon>Viridiplantae</taxon>
        <taxon>Streptophyta</taxon>
        <taxon>Embryophyta</taxon>
        <taxon>Tracheophyta</taxon>
        <taxon>Spermatophyta</taxon>
        <taxon>Magnoliopsida</taxon>
        <taxon>Liliopsida</taxon>
        <taxon>Asparagales</taxon>
        <taxon>Iridaceae</taxon>
        <taxon>Crocoideae</taxon>
        <taxon>Croceae</taxon>
        <taxon>Crocus</taxon>
    </lineage>
</organism>
<proteinExistence type="evidence at transcript level"/>
<name>A0A0S3B056_9ASPA</name>
<evidence type="ECO:0000256" key="4">
    <source>
        <dbReference type="SAM" id="MobiDB-lite"/>
    </source>
</evidence>
<sequence length="474" mass="52806">MMISSLHLLSPIPPKKTPTTTIRSSHSSFLDLTPTSRPEPVNVDIRLHSQSKPASDYDTVVIGCGPAGLRIAGLAAARGLRVCCVDPDPLSGWRNNYGSWVDEFAELGLDDCFDAIWPRATVVIRDGGKGKDLDRPYGRVGRKEMKVRLMEKCADNGVAFHKAKAWTVDHQEFRSEVRCSDGCDIRASLVIDASGFTSPFMEYDKPRDSGFQIAHGILAEVESHPFDLDKMVLMDWSDSHLDNEPYLRPNNEKISTFLYAMPFDSNLVFLEETSLVSRPVLSYTEIKKRMVARLRHLGIKVKRVIEDEKCLIPMGGPLPMIPQSVMGMGGTAGLVHPATGYSVARGLRAAPIVADAMAELLGSTRMVRGRQLQQRIWSSLWTAEMKGEREFYRFGMETLLKMDLEGTRRFFDAFFDLEPRYWQGFLSTRLSLSELASLCLSLFGHASNSSRLDIVTKCPAPLARMVGNLALQAV</sequence>
<dbReference type="Gene3D" id="3.50.50.60">
    <property type="entry name" value="FAD/NAD(P)-binding domain"/>
    <property type="match status" value="1"/>
</dbReference>
<evidence type="ECO:0000256" key="1">
    <source>
        <dbReference type="ARBA" id="ARBA00004829"/>
    </source>
</evidence>
<evidence type="ECO:0000256" key="3">
    <source>
        <dbReference type="ARBA" id="ARBA00023235"/>
    </source>
</evidence>